<reference evidence="1" key="1">
    <citation type="submission" date="2024-01" db="EMBL/GenBank/DDBJ databases">
        <authorList>
            <person name="Webb A."/>
        </authorList>
    </citation>
    <scope>NUCLEOTIDE SEQUENCE</scope>
    <source>
        <strain evidence="1">Pm1</strain>
    </source>
</reference>
<evidence type="ECO:0000313" key="1">
    <source>
        <dbReference type="EMBL" id="CAK7906111.1"/>
    </source>
</evidence>
<gene>
    <name evidence="1" type="ORF">PM001_LOCUS3264</name>
</gene>
<dbReference type="Proteomes" id="UP001162060">
    <property type="component" value="Unassembled WGS sequence"/>
</dbReference>
<name>A0AAV1T6K5_9STRA</name>
<dbReference type="AlphaFoldDB" id="A0AAV1T6K5"/>
<sequence length="42" mass="4673">MPPGVPVSKETLRAQGVSNASELVLELWKSLYRLKQAGRLYS</sequence>
<proteinExistence type="predicted"/>
<evidence type="ECO:0000313" key="2">
    <source>
        <dbReference type="Proteomes" id="UP001162060"/>
    </source>
</evidence>
<dbReference type="EMBL" id="CAKLBY020000030">
    <property type="protein sequence ID" value="CAK7906111.1"/>
    <property type="molecule type" value="Genomic_DNA"/>
</dbReference>
<organism evidence="1 2">
    <name type="scientific">Peronospora matthiolae</name>
    <dbReference type="NCBI Taxonomy" id="2874970"/>
    <lineage>
        <taxon>Eukaryota</taxon>
        <taxon>Sar</taxon>
        <taxon>Stramenopiles</taxon>
        <taxon>Oomycota</taxon>
        <taxon>Peronosporomycetes</taxon>
        <taxon>Peronosporales</taxon>
        <taxon>Peronosporaceae</taxon>
        <taxon>Peronospora</taxon>
    </lineage>
</organism>
<protein>
    <submittedName>
        <fullName evidence="1">Uncharacterized protein</fullName>
    </submittedName>
</protein>
<accession>A0AAV1T6K5</accession>
<comment type="caution">
    <text evidence="1">The sequence shown here is derived from an EMBL/GenBank/DDBJ whole genome shotgun (WGS) entry which is preliminary data.</text>
</comment>